<dbReference type="AlphaFoldDB" id="A0A0C5V1A8"/>
<evidence type="ECO:0000313" key="5">
    <source>
        <dbReference type="Proteomes" id="UP000032266"/>
    </source>
</evidence>
<dbReference type="Pfam" id="PF00583">
    <property type="entry name" value="Acetyltransf_1"/>
    <property type="match status" value="1"/>
</dbReference>
<dbReference type="OrthoDB" id="9799601at2"/>
<dbReference type="EMBL" id="CP007142">
    <property type="protein sequence ID" value="AJQ93285.1"/>
    <property type="molecule type" value="Genomic_DNA"/>
</dbReference>
<evidence type="ECO:0000256" key="1">
    <source>
        <dbReference type="ARBA" id="ARBA00022679"/>
    </source>
</evidence>
<gene>
    <name evidence="4" type="ORF">YC6258_01237</name>
</gene>
<proteinExistence type="predicted"/>
<keyword evidence="2" id="KW-0012">Acyltransferase</keyword>
<dbReference type="InterPro" id="IPR016181">
    <property type="entry name" value="Acyl_CoA_acyltransferase"/>
</dbReference>
<dbReference type="CDD" id="cd04301">
    <property type="entry name" value="NAT_SF"/>
    <property type="match status" value="1"/>
</dbReference>
<keyword evidence="5" id="KW-1185">Reference proteome</keyword>
<dbReference type="HOGENOM" id="CLU_1640695_0_0_6"/>
<dbReference type="PANTHER" id="PTHR43420:SF44">
    <property type="entry name" value="ACETYLTRANSFERASE YPEA"/>
    <property type="match status" value="1"/>
</dbReference>
<sequence length="161" mass="18077">MSLSIISADYQNPQHGHDLIYLLDHYAHDPMGGGEPLSPYVRTHLIEQLRAVPGAFSLLCYQQQQAVGLANCFMGFSTFKCRPLVNIHDVVVHADYRGQGISQQLLAVVEQIARQRNCCKITLEVLEGNDIARKAYRRFGFAGYELDPEAGTALMWQKLLN</sequence>
<evidence type="ECO:0000313" key="4">
    <source>
        <dbReference type="EMBL" id="AJQ93285.1"/>
    </source>
</evidence>
<dbReference type="Gene3D" id="3.40.630.30">
    <property type="match status" value="1"/>
</dbReference>
<name>A0A0C5V1A8_9GAMM</name>
<reference evidence="4 5" key="1">
    <citation type="submission" date="2014-01" db="EMBL/GenBank/DDBJ databases">
        <title>Full genme sequencing of cellulolytic bacterium Gynuella sunshinyii YC6258T gen. nov., sp. nov.</title>
        <authorList>
            <person name="Khan H."/>
            <person name="Chung E.J."/>
            <person name="Chung Y.R."/>
        </authorList>
    </citation>
    <scope>NUCLEOTIDE SEQUENCE [LARGE SCALE GENOMIC DNA]</scope>
    <source>
        <strain evidence="4 5">YC6258</strain>
    </source>
</reference>
<dbReference type="InterPro" id="IPR000182">
    <property type="entry name" value="GNAT_dom"/>
</dbReference>
<dbReference type="InterPro" id="IPR050680">
    <property type="entry name" value="YpeA/RimI_acetyltransf"/>
</dbReference>
<dbReference type="PATRIC" id="fig|1445510.3.peg.1207"/>
<evidence type="ECO:0000256" key="2">
    <source>
        <dbReference type="ARBA" id="ARBA00023315"/>
    </source>
</evidence>
<keyword evidence="1 4" id="KW-0808">Transferase</keyword>
<dbReference type="KEGG" id="gsn:YC6258_01237"/>
<accession>A0A0C5V1A8</accession>
<organism evidence="4 5">
    <name type="scientific">Gynuella sunshinyii YC6258</name>
    <dbReference type="NCBI Taxonomy" id="1445510"/>
    <lineage>
        <taxon>Bacteria</taxon>
        <taxon>Pseudomonadati</taxon>
        <taxon>Pseudomonadota</taxon>
        <taxon>Gammaproteobacteria</taxon>
        <taxon>Oceanospirillales</taxon>
        <taxon>Saccharospirillaceae</taxon>
        <taxon>Gynuella</taxon>
    </lineage>
</organism>
<dbReference type="PROSITE" id="PS51186">
    <property type="entry name" value="GNAT"/>
    <property type="match status" value="1"/>
</dbReference>
<evidence type="ECO:0000259" key="3">
    <source>
        <dbReference type="PROSITE" id="PS51186"/>
    </source>
</evidence>
<dbReference type="GO" id="GO:0016747">
    <property type="term" value="F:acyltransferase activity, transferring groups other than amino-acyl groups"/>
    <property type="evidence" value="ECO:0007669"/>
    <property type="project" value="InterPro"/>
</dbReference>
<dbReference type="Proteomes" id="UP000032266">
    <property type="component" value="Chromosome"/>
</dbReference>
<dbReference type="SUPFAM" id="SSF55729">
    <property type="entry name" value="Acyl-CoA N-acyltransferases (Nat)"/>
    <property type="match status" value="1"/>
</dbReference>
<protein>
    <submittedName>
        <fullName evidence="4">Acetyltransferase</fullName>
    </submittedName>
</protein>
<dbReference type="RefSeq" id="WP_044616130.1">
    <property type="nucleotide sequence ID" value="NZ_CP007142.1"/>
</dbReference>
<dbReference type="PANTHER" id="PTHR43420">
    <property type="entry name" value="ACETYLTRANSFERASE"/>
    <property type="match status" value="1"/>
</dbReference>
<feature type="domain" description="N-acetyltransferase" evidence="3">
    <location>
        <begin position="8"/>
        <end position="161"/>
    </location>
</feature>